<dbReference type="OrthoDB" id="10263545at2759"/>
<dbReference type="GO" id="GO:0001717">
    <property type="term" value="P:conversion of seryl-tRNAsec to selenocys-tRNAsec"/>
    <property type="evidence" value="ECO:0007669"/>
    <property type="project" value="UniProtKB-UniRule"/>
</dbReference>
<feature type="binding site" evidence="18">
    <location>
        <position position="97"/>
    </location>
    <ligand>
        <name>substrate</name>
    </ligand>
</feature>
<evidence type="ECO:0000313" key="20">
    <source>
        <dbReference type="EMBL" id="EGC37855.1"/>
    </source>
</evidence>
<dbReference type="InterPro" id="IPR015424">
    <property type="entry name" value="PyrdxlP-dep_Trfase"/>
</dbReference>
<evidence type="ECO:0000256" key="6">
    <source>
        <dbReference type="ARBA" id="ARBA00021963"/>
    </source>
</evidence>
<keyword evidence="10 17" id="KW-0663">Pyridoxal phosphate</keyword>
<gene>
    <name evidence="20" type="ORF">DICPUDRAFT_149505</name>
</gene>
<dbReference type="GO" id="GO:0005737">
    <property type="term" value="C:cytoplasm"/>
    <property type="evidence" value="ECO:0007669"/>
    <property type="project" value="UniProtKB-SubCell"/>
</dbReference>
<dbReference type="InterPro" id="IPR015421">
    <property type="entry name" value="PyrdxlP-dep_Trfase_major"/>
</dbReference>
<evidence type="ECO:0000256" key="18">
    <source>
        <dbReference type="PIRSR" id="PIRSR017689-1"/>
    </source>
</evidence>
<comment type="function">
    <text evidence="2 17">Converts O-phosphoseryl-tRNA(Sec) to selenocysteinyl-tRNA(Sec) required for selenoprotein biosynthesis.</text>
</comment>
<dbReference type="InterPro" id="IPR019872">
    <property type="entry name" value="Sec-tRNA_Se_transferase"/>
</dbReference>
<dbReference type="UniPathway" id="UPA00906">
    <property type="reaction ID" value="UER00898"/>
</dbReference>
<keyword evidence="12 17" id="KW-0711">Selenium</keyword>
<comment type="pathway">
    <text evidence="3 17">Aminoacyl-tRNA biosynthesis; selenocysteinyl-tRNA(Sec) biosynthesis; selenocysteinyl-tRNA(Sec) from L-seryl-tRNA(Sec) (archaeal/eukaryal route): step 2/2.</text>
</comment>
<comment type="catalytic activity">
    <reaction evidence="16 17">
        <text>O-phospho-L-seryl-tRNA(Sec) + selenophosphate + H2O = L-selenocysteinyl-tRNA(Sec) + 2 phosphate</text>
        <dbReference type="Rhea" id="RHEA:25041"/>
        <dbReference type="Rhea" id="RHEA-COMP:9743"/>
        <dbReference type="Rhea" id="RHEA-COMP:9947"/>
        <dbReference type="ChEBI" id="CHEBI:15377"/>
        <dbReference type="ChEBI" id="CHEBI:16144"/>
        <dbReference type="ChEBI" id="CHEBI:43474"/>
        <dbReference type="ChEBI" id="CHEBI:78551"/>
        <dbReference type="ChEBI" id="CHEBI:78573"/>
        <dbReference type="EC" id="2.9.1.2"/>
    </reaction>
</comment>
<dbReference type="NCBIfam" id="TIGR03531">
    <property type="entry name" value="selenium_SpcS"/>
    <property type="match status" value="1"/>
</dbReference>
<dbReference type="PANTHER" id="PTHR12944">
    <property type="entry name" value="SOLUBLE LIVER ANTIGEN/LIVER PANCREAS ANTIGEN"/>
    <property type="match status" value="1"/>
</dbReference>
<evidence type="ECO:0000256" key="10">
    <source>
        <dbReference type="ARBA" id="ARBA00022898"/>
    </source>
</evidence>
<dbReference type="Proteomes" id="UP000001064">
    <property type="component" value="Unassembled WGS sequence"/>
</dbReference>
<dbReference type="RefSeq" id="XP_003285605.1">
    <property type="nucleotide sequence ID" value="XM_003285557.1"/>
</dbReference>
<proteinExistence type="inferred from homology"/>
<evidence type="ECO:0000256" key="4">
    <source>
        <dbReference type="ARBA" id="ARBA00007037"/>
    </source>
</evidence>
<evidence type="ECO:0000256" key="7">
    <source>
        <dbReference type="ARBA" id="ARBA00022555"/>
    </source>
</evidence>
<evidence type="ECO:0000256" key="19">
    <source>
        <dbReference type="PIRSR" id="PIRSR017689-50"/>
    </source>
</evidence>
<keyword evidence="11 17" id="KW-0648">Protein biosynthesis</keyword>
<evidence type="ECO:0000256" key="1">
    <source>
        <dbReference type="ARBA" id="ARBA00001933"/>
    </source>
</evidence>
<feature type="site" description="May act as a substrate filter by repelling compounds with a negatively charged alpha-carboxylate" evidence="19">
    <location>
        <position position="74"/>
    </location>
</feature>
<evidence type="ECO:0000256" key="8">
    <source>
        <dbReference type="ARBA" id="ARBA00022679"/>
    </source>
</evidence>
<feature type="binding site" evidence="18">
    <location>
        <position position="419"/>
    </location>
    <ligand>
        <name>tRNA</name>
        <dbReference type="ChEBI" id="CHEBI:17843"/>
    </ligand>
</feature>
<keyword evidence="9 17" id="KW-0694">RNA-binding</keyword>
<protein>
    <recommendedName>
        <fullName evidence="6 17">O-phosphoseryl-tRNA(Sec) selenium transferase</fullName>
        <ecNumber evidence="5 17">2.9.1.2</ecNumber>
    </recommendedName>
    <alternativeName>
        <fullName evidence="13 17">Selenocysteine synthase</fullName>
    </alternativeName>
    <alternativeName>
        <fullName evidence="14 17">Selenocysteinyl-tRNA(Sec) synthase</fullName>
    </alternativeName>
    <alternativeName>
        <fullName evidence="15 17">Sep-tRNA:Sec-tRNA synthase</fullName>
    </alternativeName>
</protein>
<evidence type="ECO:0000256" key="16">
    <source>
        <dbReference type="ARBA" id="ARBA00048808"/>
    </source>
</evidence>
<dbReference type="eggNOG" id="KOG3843">
    <property type="taxonomic scope" value="Eukaryota"/>
</dbReference>
<evidence type="ECO:0000313" key="21">
    <source>
        <dbReference type="Proteomes" id="UP000001064"/>
    </source>
</evidence>
<keyword evidence="17" id="KW-0963">Cytoplasm</keyword>
<feature type="binding site" evidence="18">
    <location>
        <position position="105"/>
    </location>
    <ligand>
        <name>substrate</name>
    </ligand>
</feature>
<evidence type="ECO:0000256" key="11">
    <source>
        <dbReference type="ARBA" id="ARBA00022917"/>
    </source>
</evidence>
<comment type="cofactor">
    <cofactor evidence="1 17 19">
        <name>pyridoxal 5'-phosphate</name>
        <dbReference type="ChEBI" id="CHEBI:597326"/>
    </cofactor>
</comment>
<feature type="binding site" evidence="18">
    <location>
        <position position="274"/>
    </location>
    <ligand>
        <name>tRNA</name>
        <dbReference type="ChEBI" id="CHEBI:17843"/>
    </ligand>
</feature>
<dbReference type="InParanoid" id="F0ZDX1"/>
<accession>F0ZDX1</accession>
<evidence type="ECO:0000256" key="5">
    <source>
        <dbReference type="ARBA" id="ARBA00012464"/>
    </source>
</evidence>
<evidence type="ECO:0000256" key="12">
    <source>
        <dbReference type="ARBA" id="ARBA00023266"/>
    </source>
</evidence>
<feature type="modified residue" description="N6-(pyridoxal phosphate)lysine" evidence="19">
    <location>
        <position position="287"/>
    </location>
</feature>
<evidence type="ECO:0000256" key="9">
    <source>
        <dbReference type="ARBA" id="ARBA00022884"/>
    </source>
</evidence>
<keyword evidence="8 17" id="KW-0808">Transferase</keyword>
<evidence type="ECO:0000256" key="3">
    <source>
        <dbReference type="ARBA" id="ARBA00004822"/>
    </source>
</evidence>
<feature type="binding site" evidence="18">
    <location>
        <position position="316"/>
    </location>
    <ligand>
        <name>substrate</name>
    </ligand>
</feature>
<evidence type="ECO:0000256" key="17">
    <source>
        <dbReference type="PIRNR" id="PIRNR017689"/>
    </source>
</evidence>
<name>F0ZDX1_DICPU</name>
<evidence type="ECO:0000256" key="14">
    <source>
        <dbReference type="ARBA" id="ARBA00032048"/>
    </source>
</evidence>
<keyword evidence="21" id="KW-1185">Reference proteome</keyword>
<dbReference type="EMBL" id="GL870989">
    <property type="protein sequence ID" value="EGC37855.1"/>
    <property type="molecule type" value="Genomic_DNA"/>
</dbReference>
<dbReference type="InterPro" id="IPR008829">
    <property type="entry name" value="SepSecS/SepCysS"/>
</dbReference>
<dbReference type="AlphaFoldDB" id="F0ZDX1"/>
<dbReference type="GO" id="GO:0098621">
    <property type="term" value="F:O-phosphoseryl-tRNA(Sec) selenium transferase activity"/>
    <property type="evidence" value="ECO:0007669"/>
    <property type="project" value="UniProtKB-EC"/>
</dbReference>
<feature type="binding site" evidence="18">
    <location>
        <position position="75"/>
    </location>
    <ligand>
        <name>pyridoxal 5'-phosphate</name>
        <dbReference type="ChEBI" id="CHEBI:597326"/>
    </ligand>
</feature>
<feature type="binding site" evidence="18">
    <location>
        <position position="98"/>
    </location>
    <ligand>
        <name>substrate</name>
    </ligand>
</feature>
<evidence type="ECO:0000256" key="15">
    <source>
        <dbReference type="ARBA" id="ARBA00032693"/>
    </source>
</evidence>
<dbReference type="Pfam" id="PF05889">
    <property type="entry name" value="SepSecS"/>
    <property type="match status" value="1"/>
</dbReference>
<dbReference type="OMA" id="MSHANDY"/>
<dbReference type="PANTHER" id="PTHR12944:SF2">
    <property type="entry name" value="O-PHOSPHOSERYL-TRNA(SEC) SELENIUM TRANSFERASE"/>
    <property type="match status" value="1"/>
</dbReference>
<dbReference type="GO" id="GO:0000049">
    <property type="term" value="F:tRNA binding"/>
    <property type="evidence" value="ECO:0000318"/>
    <property type="project" value="GO_Central"/>
</dbReference>
<evidence type="ECO:0000256" key="13">
    <source>
        <dbReference type="ARBA" id="ARBA00030669"/>
    </source>
</evidence>
<dbReference type="SUPFAM" id="SSF53383">
    <property type="entry name" value="PLP-dependent transferases"/>
    <property type="match status" value="1"/>
</dbReference>
<dbReference type="VEuPathDB" id="AmoebaDB:DICPUDRAFT_149505"/>
<keyword evidence="7 17" id="KW-0820">tRNA-binding</keyword>
<dbReference type="KEGG" id="dpp:DICPUDRAFT_149505"/>
<comment type="subcellular location">
    <subcellularLocation>
        <location evidence="17">Cytoplasm</location>
    </subcellularLocation>
</comment>
<dbReference type="GeneID" id="10499041"/>
<dbReference type="EC" id="2.9.1.2" evidence="5 17"/>
<dbReference type="Gene3D" id="3.40.640.10">
    <property type="entry name" value="Type I PLP-dependent aspartate aminotransferase-like (Major domain)"/>
    <property type="match status" value="1"/>
</dbReference>
<evidence type="ECO:0000256" key="2">
    <source>
        <dbReference type="ARBA" id="ARBA00002552"/>
    </source>
</evidence>
<organism evidence="20 21">
    <name type="scientific">Dictyostelium purpureum</name>
    <name type="common">Slime mold</name>
    <dbReference type="NCBI Taxonomy" id="5786"/>
    <lineage>
        <taxon>Eukaryota</taxon>
        <taxon>Amoebozoa</taxon>
        <taxon>Evosea</taxon>
        <taxon>Eumycetozoa</taxon>
        <taxon>Dictyostelia</taxon>
        <taxon>Dictyosteliales</taxon>
        <taxon>Dictyosteliaceae</taxon>
        <taxon>Dictyostelium</taxon>
    </lineage>
</organism>
<dbReference type="STRING" id="5786.F0ZDX1"/>
<dbReference type="GO" id="GO:0001514">
    <property type="term" value="P:selenocysteine incorporation"/>
    <property type="evidence" value="ECO:0000318"/>
    <property type="project" value="GO_Central"/>
</dbReference>
<dbReference type="FunCoup" id="F0ZDX1">
    <property type="interactions" value="77"/>
</dbReference>
<dbReference type="PIRSF" id="PIRSF017689">
    <property type="entry name" value="SepSecS"/>
    <property type="match status" value="1"/>
</dbReference>
<reference evidence="21" key="1">
    <citation type="journal article" date="2011" name="Genome Biol.">
        <title>Comparative genomics of the social amoebae Dictyostelium discoideum and Dictyostelium purpureum.</title>
        <authorList>
            <consortium name="US DOE Joint Genome Institute (JGI-PGF)"/>
            <person name="Sucgang R."/>
            <person name="Kuo A."/>
            <person name="Tian X."/>
            <person name="Salerno W."/>
            <person name="Parikh A."/>
            <person name="Feasley C.L."/>
            <person name="Dalin E."/>
            <person name="Tu H."/>
            <person name="Huang E."/>
            <person name="Barry K."/>
            <person name="Lindquist E."/>
            <person name="Shapiro H."/>
            <person name="Bruce D."/>
            <person name="Schmutz J."/>
            <person name="Salamov A."/>
            <person name="Fey P."/>
            <person name="Gaudet P."/>
            <person name="Anjard C."/>
            <person name="Babu M.M."/>
            <person name="Basu S."/>
            <person name="Bushmanova Y."/>
            <person name="van der Wel H."/>
            <person name="Katoh-Kurasawa M."/>
            <person name="Dinh C."/>
            <person name="Coutinho P.M."/>
            <person name="Saito T."/>
            <person name="Elias M."/>
            <person name="Schaap P."/>
            <person name="Kay R.R."/>
            <person name="Henrissat B."/>
            <person name="Eichinger L."/>
            <person name="Rivero F."/>
            <person name="Putnam N.H."/>
            <person name="West C.M."/>
            <person name="Loomis W.F."/>
            <person name="Chisholm R.L."/>
            <person name="Shaulsky G."/>
            <person name="Strassmann J.E."/>
            <person name="Queller D.C."/>
            <person name="Kuspa A."/>
            <person name="Grigoriev I.V."/>
        </authorList>
    </citation>
    <scope>NUCLEOTIDE SEQUENCE [LARGE SCALE GENOMIC DNA]</scope>
    <source>
        <strain evidence="21">QSDP1</strain>
    </source>
</reference>
<sequence>MNQKNLELCKGLVKSNYVDQAIQGTSQFNKIIESLLIHRRLPEIGYSDKVIELILNEISMMDSNNFIENIGVGEREGRIYSSLVEKRHYGFSHGIGRSGDITEQQPKAAGSSLIQKLVHYLVLDAMRIAGLESQAASTCLLLPMATGMTLSLAMMTLKQKSQSNARYVIWPRIDQKSCLKSIVTAGLIPIVIENKLEGDMIRTDLDAIKSKIIELGPSNILCVFSTTSCFAPRAPDRIVEISQLCKEHNIGHIINNAYGLQCSKILHAISQSCKLGRVDAYIQSTDKNFMVPVGGAIISGPNKVFIEDIAKNYPGRANSSPILDVFITLLSMGKSGWSGLLKERKELLVYFQDQLGKLANEFNEKLLSTINENKISFAFSLKNFSSNKNEQQLESELNNNNNNNNDYSPSMLGSQLFSRSCSGARVIDLSKNKKAIVGGLEFNYYGSHIDGYPTSYLTVACAIGVTKSEIDKFIQRLSKLLKK</sequence>
<comment type="similarity">
    <text evidence="4 17">Belongs to the SepSecS family.</text>
</comment>